<dbReference type="Gene3D" id="2.130.10.10">
    <property type="entry name" value="YVTN repeat-like/Quinoprotein amine dehydrogenase"/>
    <property type="match status" value="1"/>
</dbReference>
<dbReference type="PANTHER" id="PTHR22842">
    <property type="entry name" value="WD40 REPEAT PROTEIN"/>
    <property type="match status" value="1"/>
</dbReference>
<evidence type="ECO:0000256" key="6">
    <source>
        <dbReference type="ARBA" id="ARBA00040453"/>
    </source>
</evidence>
<feature type="repeat" description="WD" evidence="8">
    <location>
        <begin position="97"/>
        <end position="131"/>
    </location>
</feature>
<dbReference type="InterPro" id="IPR051980">
    <property type="entry name" value="WD_repeat_MORG1"/>
</dbReference>
<evidence type="ECO:0000256" key="7">
    <source>
        <dbReference type="ARBA" id="ARBA00042222"/>
    </source>
</evidence>
<dbReference type="InterPro" id="IPR019775">
    <property type="entry name" value="WD40_repeat_CS"/>
</dbReference>
<evidence type="ECO:0000256" key="5">
    <source>
        <dbReference type="ARBA" id="ARBA00038145"/>
    </source>
</evidence>
<evidence type="ECO:0000256" key="2">
    <source>
        <dbReference type="ARBA" id="ARBA00022490"/>
    </source>
</evidence>
<comment type="similarity">
    <text evidence="5">Belongs to the WD repeat MORG1 family.</text>
</comment>
<dbReference type="PROSITE" id="PS00678">
    <property type="entry name" value="WD_REPEATS_1"/>
    <property type="match status" value="2"/>
</dbReference>
<dbReference type="Pfam" id="PF00400">
    <property type="entry name" value="WD40"/>
    <property type="match status" value="6"/>
</dbReference>
<evidence type="ECO:0000313" key="9">
    <source>
        <dbReference type="EMBL" id="KAK2156527.1"/>
    </source>
</evidence>
<dbReference type="CDD" id="cd00200">
    <property type="entry name" value="WD40"/>
    <property type="match status" value="1"/>
</dbReference>
<feature type="repeat" description="WD" evidence="8">
    <location>
        <begin position="236"/>
        <end position="264"/>
    </location>
</feature>
<evidence type="ECO:0000256" key="3">
    <source>
        <dbReference type="ARBA" id="ARBA00022574"/>
    </source>
</evidence>
<dbReference type="GO" id="GO:0000398">
    <property type="term" value="P:mRNA splicing, via spliceosome"/>
    <property type="evidence" value="ECO:0007669"/>
    <property type="project" value="TreeGrafter"/>
</dbReference>
<name>A0AAD9JPG1_9ANNE</name>
<reference evidence="9" key="1">
    <citation type="journal article" date="2023" name="Mol. Biol. Evol.">
        <title>Third-Generation Sequencing Reveals the Adaptive Role of the Epigenome in Three Deep-Sea Polychaetes.</title>
        <authorList>
            <person name="Perez M."/>
            <person name="Aroh O."/>
            <person name="Sun Y."/>
            <person name="Lan Y."/>
            <person name="Juniper S.K."/>
            <person name="Young C.R."/>
            <person name="Angers B."/>
            <person name="Qian P.Y."/>
        </authorList>
    </citation>
    <scope>NUCLEOTIDE SEQUENCE</scope>
    <source>
        <strain evidence="9">P08H-3</strain>
    </source>
</reference>
<dbReference type="PANTHER" id="PTHR22842:SF3">
    <property type="entry name" value="WD REPEAT DOMAIN-CONTAINING PROTEIN 83"/>
    <property type="match status" value="1"/>
</dbReference>
<keyword evidence="2" id="KW-0963">Cytoplasm</keyword>
<dbReference type="InterPro" id="IPR015943">
    <property type="entry name" value="WD40/YVTN_repeat-like_dom_sf"/>
</dbReference>
<dbReference type="PROSITE" id="PS50294">
    <property type="entry name" value="WD_REPEATS_REGION"/>
    <property type="match status" value="2"/>
</dbReference>
<proteinExistence type="inferred from homology"/>
<gene>
    <name evidence="9" type="ORF">LSH36_211g03008</name>
</gene>
<accession>A0AAD9JPG1</accession>
<dbReference type="InterPro" id="IPR036322">
    <property type="entry name" value="WD40_repeat_dom_sf"/>
</dbReference>
<dbReference type="FunFam" id="2.130.10.10:FF:000273">
    <property type="entry name" value="WD repeat domain-containing protein 83"/>
    <property type="match status" value="1"/>
</dbReference>
<evidence type="ECO:0000256" key="8">
    <source>
        <dbReference type="PROSITE-ProRule" id="PRU00221"/>
    </source>
</evidence>
<sequence>MSNEIVDKLERSFDCKQKAVRAVRFNADGNYCLTAGSDKSVKLWSVQTAVLLKTYIGHGAEVLDVEGSFDNSLICSCGLDKSVAVLDVASGQIVRKYRGHAGAVNCVQFNEEATVVLSGSLDGTVRIWDIKARKPDPFQVLDEAKDSVTSLKVLTHELLVGSADGRVRRYDIRMGKLFSDYIGKSVTSVSFTRDGQCFLVSTLDSTLKLIDKNTGEMLNEYTGHSNKEYKIDSCISSSDRQILSGSEDGFVYIWDLIDGKILGKLLHKSDGVVHSLSYHPTKCCLVTACENKVYIWMPS</sequence>
<comment type="caution">
    <text evidence="9">The sequence shown here is derived from an EMBL/GenBank/DDBJ whole genome shotgun (WGS) entry which is preliminary data.</text>
</comment>
<keyword evidence="10" id="KW-1185">Reference proteome</keyword>
<comment type="subcellular location">
    <subcellularLocation>
        <location evidence="1">Cytoplasm</location>
    </subcellularLocation>
</comment>
<dbReference type="InterPro" id="IPR001680">
    <property type="entry name" value="WD40_rpt"/>
</dbReference>
<protein>
    <recommendedName>
        <fullName evidence="6">WD repeat domain-containing protein 83</fullName>
    </recommendedName>
    <alternativeName>
        <fullName evidence="7">Mitogen-activated protein kinase organizer 1</fullName>
    </alternativeName>
</protein>
<dbReference type="InterPro" id="IPR020472">
    <property type="entry name" value="WD40_PAC1"/>
</dbReference>
<dbReference type="Proteomes" id="UP001208570">
    <property type="component" value="Unassembled WGS sequence"/>
</dbReference>
<dbReference type="EMBL" id="JAODUP010000211">
    <property type="protein sequence ID" value="KAK2156527.1"/>
    <property type="molecule type" value="Genomic_DNA"/>
</dbReference>
<dbReference type="GO" id="GO:0005737">
    <property type="term" value="C:cytoplasm"/>
    <property type="evidence" value="ECO:0007669"/>
    <property type="project" value="UniProtKB-SubCell"/>
</dbReference>
<organism evidence="9 10">
    <name type="scientific">Paralvinella palmiformis</name>
    <dbReference type="NCBI Taxonomy" id="53620"/>
    <lineage>
        <taxon>Eukaryota</taxon>
        <taxon>Metazoa</taxon>
        <taxon>Spiralia</taxon>
        <taxon>Lophotrochozoa</taxon>
        <taxon>Annelida</taxon>
        <taxon>Polychaeta</taxon>
        <taxon>Sedentaria</taxon>
        <taxon>Canalipalpata</taxon>
        <taxon>Terebellida</taxon>
        <taxon>Terebelliformia</taxon>
        <taxon>Alvinellidae</taxon>
        <taxon>Paralvinella</taxon>
    </lineage>
</organism>
<keyword evidence="4" id="KW-0677">Repeat</keyword>
<evidence type="ECO:0000256" key="1">
    <source>
        <dbReference type="ARBA" id="ARBA00004496"/>
    </source>
</evidence>
<keyword evidence="3 8" id="KW-0853">WD repeat</keyword>
<dbReference type="SUPFAM" id="SSF50978">
    <property type="entry name" value="WD40 repeat-like"/>
    <property type="match status" value="1"/>
</dbReference>
<evidence type="ECO:0000256" key="4">
    <source>
        <dbReference type="ARBA" id="ARBA00022737"/>
    </source>
</evidence>
<dbReference type="PRINTS" id="PR00320">
    <property type="entry name" value="GPROTEINBRPT"/>
</dbReference>
<dbReference type="PROSITE" id="PS50082">
    <property type="entry name" value="WD_REPEATS_2"/>
    <property type="match status" value="3"/>
</dbReference>
<dbReference type="AlphaFoldDB" id="A0AAD9JPG1"/>
<dbReference type="GO" id="GO:0071013">
    <property type="term" value="C:catalytic step 2 spliceosome"/>
    <property type="evidence" value="ECO:0007669"/>
    <property type="project" value="TreeGrafter"/>
</dbReference>
<feature type="repeat" description="WD" evidence="8">
    <location>
        <begin position="13"/>
        <end position="54"/>
    </location>
</feature>
<dbReference type="SMART" id="SM00320">
    <property type="entry name" value="WD40"/>
    <property type="match status" value="7"/>
</dbReference>
<evidence type="ECO:0000313" key="10">
    <source>
        <dbReference type="Proteomes" id="UP001208570"/>
    </source>
</evidence>